<keyword evidence="3" id="KW-1185">Reference proteome</keyword>
<dbReference type="InterPro" id="IPR013424">
    <property type="entry name" value="Ice-binding_C"/>
</dbReference>
<dbReference type="AlphaFoldDB" id="A0A517N0B5"/>
<dbReference type="Proteomes" id="UP000319852">
    <property type="component" value="Chromosome"/>
</dbReference>
<keyword evidence="1" id="KW-0732">Signal</keyword>
<dbReference type="NCBIfam" id="TIGR02595">
    <property type="entry name" value="PEP_CTERM"/>
    <property type="match status" value="1"/>
</dbReference>
<dbReference type="RefSeq" id="WP_145062169.1">
    <property type="nucleotide sequence ID" value="NZ_CP036263.1"/>
</dbReference>
<feature type="chain" id="PRO_5021950048" description="PEP-CTERM protein-sorting domain-containing protein" evidence="1">
    <location>
        <begin position="33"/>
        <end position="296"/>
    </location>
</feature>
<name>A0A517N0B5_9BACT</name>
<dbReference type="KEGG" id="amob:HG15A2_39180"/>
<evidence type="ECO:0000256" key="1">
    <source>
        <dbReference type="SAM" id="SignalP"/>
    </source>
</evidence>
<reference evidence="2 3" key="1">
    <citation type="submission" date="2019-02" db="EMBL/GenBank/DDBJ databases">
        <title>Deep-cultivation of Planctomycetes and their phenomic and genomic characterization uncovers novel biology.</title>
        <authorList>
            <person name="Wiegand S."/>
            <person name="Jogler M."/>
            <person name="Boedeker C."/>
            <person name="Pinto D."/>
            <person name="Vollmers J."/>
            <person name="Rivas-Marin E."/>
            <person name="Kohn T."/>
            <person name="Peeters S.H."/>
            <person name="Heuer A."/>
            <person name="Rast P."/>
            <person name="Oberbeckmann S."/>
            <person name="Bunk B."/>
            <person name="Jeske O."/>
            <person name="Meyerdierks A."/>
            <person name="Storesund J.E."/>
            <person name="Kallscheuer N."/>
            <person name="Luecker S."/>
            <person name="Lage O.M."/>
            <person name="Pohl T."/>
            <person name="Merkel B.J."/>
            <person name="Hornburger P."/>
            <person name="Mueller R.-W."/>
            <person name="Bruemmer F."/>
            <person name="Labrenz M."/>
            <person name="Spormann A.M."/>
            <person name="Op den Camp H."/>
            <person name="Overmann J."/>
            <person name="Amann R."/>
            <person name="Jetten M.S.M."/>
            <person name="Mascher T."/>
            <person name="Medema M.H."/>
            <person name="Devos D.P."/>
            <person name="Kaster A.-K."/>
            <person name="Ovreas L."/>
            <person name="Rohde M."/>
            <person name="Galperin M.Y."/>
            <person name="Jogler C."/>
        </authorList>
    </citation>
    <scope>NUCLEOTIDE SEQUENCE [LARGE SCALE GENOMIC DNA]</scope>
    <source>
        <strain evidence="2 3">HG15A2</strain>
    </source>
</reference>
<sequence length="296" mass="30842" precursor="true">MNFRRYRYDYVQHLAAIALACIFAVVTSTAHAIAVGQLADFESGDDGWRNGLGPWPVLSGGQDGPTDDFLSIQAGGGGGSLGRLVAFNTSSEWTGDYTAAGITQLEFDILNNSGATLDIRFAINGPGGLFSTTSSATIASSSQWQSGSLSFDSSNFTPVSGNSGSMGMDITATLAGVSEIRLLHNPNPAWVGQPVSATAGFDNILALGITAFDPADFNEDTFVDGADLGVWQTAYGMNDDADANDDTESNGADYLIWQQNFAPLIIGAQAVPEPASAVLLSLAGFAAGFGRSRKEN</sequence>
<organism evidence="2 3">
    <name type="scientific">Adhaeretor mobilis</name>
    <dbReference type="NCBI Taxonomy" id="1930276"/>
    <lineage>
        <taxon>Bacteria</taxon>
        <taxon>Pseudomonadati</taxon>
        <taxon>Planctomycetota</taxon>
        <taxon>Planctomycetia</taxon>
        <taxon>Pirellulales</taxon>
        <taxon>Lacipirellulaceae</taxon>
        <taxon>Adhaeretor</taxon>
    </lineage>
</organism>
<dbReference type="PROSITE" id="PS51257">
    <property type="entry name" value="PROKAR_LIPOPROTEIN"/>
    <property type="match status" value="1"/>
</dbReference>
<dbReference type="EMBL" id="CP036263">
    <property type="protein sequence ID" value="QDT00580.1"/>
    <property type="molecule type" value="Genomic_DNA"/>
</dbReference>
<proteinExistence type="predicted"/>
<protein>
    <recommendedName>
        <fullName evidence="4">PEP-CTERM protein-sorting domain-containing protein</fullName>
    </recommendedName>
</protein>
<dbReference type="OrthoDB" id="280504at2"/>
<evidence type="ECO:0000313" key="2">
    <source>
        <dbReference type="EMBL" id="QDT00580.1"/>
    </source>
</evidence>
<evidence type="ECO:0000313" key="3">
    <source>
        <dbReference type="Proteomes" id="UP000319852"/>
    </source>
</evidence>
<evidence type="ECO:0008006" key="4">
    <source>
        <dbReference type="Google" id="ProtNLM"/>
    </source>
</evidence>
<accession>A0A517N0B5</accession>
<feature type="signal peptide" evidence="1">
    <location>
        <begin position="1"/>
        <end position="32"/>
    </location>
</feature>
<gene>
    <name evidence="2" type="ORF">HG15A2_39180</name>
</gene>